<proteinExistence type="predicted"/>
<gene>
    <name evidence="2" type="ORF">G9Q97_08590</name>
</gene>
<dbReference type="SUPFAM" id="SSF51126">
    <property type="entry name" value="Pectin lyase-like"/>
    <property type="match status" value="1"/>
</dbReference>
<dbReference type="InterPro" id="IPR011050">
    <property type="entry name" value="Pectin_lyase_fold/virulence"/>
</dbReference>
<evidence type="ECO:0008006" key="4">
    <source>
        <dbReference type="Google" id="ProtNLM"/>
    </source>
</evidence>
<keyword evidence="3" id="KW-1185">Reference proteome</keyword>
<organism evidence="2 3">
    <name type="scientific">Cyclobacterium plantarum</name>
    <dbReference type="NCBI Taxonomy" id="2716263"/>
    <lineage>
        <taxon>Bacteria</taxon>
        <taxon>Pseudomonadati</taxon>
        <taxon>Bacteroidota</taxon>
        <taxon>Cytophagia</taxon>
        <taxon>Cytophagales</taxon>
        <taxon>Cyclobacteriaceae</taxon>
        <taxon>Cyclobacterium</taxon>
    </lineage>
</organism>
<dbReference type="Gene3D" id="2.160.20.10">
    <property type="entry name" value="Single-stranded right-handed beta-helix, Pectin lyase-like"/>
    <property type="match status" value="1"/>
</dbReference>
<reference evidence="2 3" key="1">
    <citation type="submission" date="2020-03" db="EMBL/GenBank/DDBJ databases">
        <title>Cyclobacterium plantarum sp. nov., a marine bacterium isolated from a coastal-marine wetland.</title>
        <authorList>
            <person name="Sanchez-Porro C."/>
            <person name="Ventosa A."/>
            <person name="Amoozegar M."/>
        </authorList>
    </citation>
    <scope>NUCLEOTIDE SEQUENCE [LARGE SCALE GENOMIC DNA]</scope>
    <source>
        <strain evidence="2 3">GBPx2</strain>
    </source>
</reference>
<protein>
    <recommendedName>
        <fullName evidence="4">Pectate lyase superfamily protein domain-containing protein</fullName>
    </recommendedName>
</protein>
<dbReference type="EMBL" id="JAANYN010000003">
    <property type="protein sequence ID" value="NHE56868.1"/>
    <property type="molecule type" value="Genomic_DNA"/>
</dbReference>
<feature type="signal peptide" evidence="1">
    <location>
        <begin position="1"/>
        <end position="21"/>
    </location>
</feature>
<sequence>MKYQIFTLFVCLLLILPKAIAQELAPHERVLITNNTEATGISTNGKGELVVNVNPGDMRDFMTQAYVRYSDFGAKGDGKTDDIDAIAASHAVANQQGLQVKADDGYTYYISGKLRTAVIQTDTDFGTAEFIIDDTEVVDRTKHVFLVSSTLKPFNLQGVTSLKRDQDKIKADLPGPCLVTVTDANVRRYIRYGPNQNDGSPQTDIFIVDKDGNVDADAPIIWDFDQITEITALPMDEDQLTIRGGRFTTIANQDESRYTYYSRGIAIRRSNVLLDGLEHRVTGEGEQGAPYGGFLNFRDCAYVTVKNTVLTGHKTYRTIGSAGVPVSMGTYDISLSRSLNVSFEHCSQTNDINDRTYWGIMGSNFCKNLILDHCTFSRFDAHMGVANATVRNSTLGHMGINAIGTGTFLVENSTLNGRTLINLRSDYGSTWEGEFIIRDCVFIPAGGASASASLIGGSNSGQHDFGYTTYMPERIVIENLHIDDSNHPEDYQGPAIFGNFNPEMTSDSYVEKYPHVRTKEVILENVTMESGKDLRVSDNPYLFKDVEIRRID</sequence>
<name>A0ABX0H912_9BACT</name>
<comment type="caution">
    <text evidence="2">The sequence shown here is derived from an EMBL/GenBank/DDBJ whole genome shotgun (WGS) entry which is preliminary data.</text>
</comment>
<feature type="chain" id="PRO_5046875447" description="Pectate lyase superfamily protein domain-containing protein" evidence="1">
    <location>
        <begin position="22"/>
        <end position="552"/>
    </location>
</feature>
<keyword evidence="1" id="KW-0732">Signal</keyword>
<evidence type="ECO:0000313" key="3">
    <source>
        <dbReference type="Proteomes" id="UP000649799"/>
    </source>
</evidence>
<dbReference type="InterPro" id="IPR012334">
    <property type="entry name" value="Pectin_lyas_fold"/>
</dbReference>
<evidence type="ECO:0000313" key="2">
    <source>
        <dbReference type="EMBL" id="NHE56868.1"/>
    </source>
</evidence>
<evidence type="ECO:0000256" key="1">
    <source>
        <dbReference type="SAM" id="SignalP"/>
    </source>
</evidence>
<accession>A0ABX0H912</accession>
<dbReference type="Proteomes" id="UP000649799">
    <property type="component" value="Unassembled WGS sequence"/>
</dbReference>
<dbReference type="RefSeq" id="WP_166145631.1">
    <property type="nucleotide sequence ID" value="NZ_JAANYN010000003.1"/>
</dbReference>